<evidence type="ECO:0000313" key="3">
    <source>
        <dbReference type="Proteomes" id="UP001283341"/>
    </source>
</evidence>
<reference evidence="2" key="2">
    <citation type="submission" date="2023-06" db="EMBL/GenBank/DDBJ databases">
        <authorList>
            <consortium name="Lawrence Berkeley National Laboratory"/>
            <person name="Haridas S."/>
            <person name="Hensen N."/>
            <person name="Bonometti L."/>
            <person name="Westerberg I."/>
            <person name="Brannstrom I.O."/>
            <person name="Guillou S."/>
            <person name="Cros-Aarteil S."/>
            <person name="Calhoun S."/>
            <person name="Kuo A."/>
            <person name="Mondo S."/>
            <person name="Pangilinan J."/>
            <person name="Riley R."/>
            <person name="Labutti K."/>
            <person name="Andreopoulos B."/>
            <person name="Lipzen A."/>
            <person name="Chen C."/>
            <person name="Yanf M."/>
            <person name="Daum C."/>
            <person name="Ng V."/>
            <person name="Clum A."/>
            <person name="Steindorff A."/>
            <person name="Ohm R."/>
            <person name="Martin F."/>
            <person name="Silar P."/>
            <person name="Natvig D."/>
            <person name="Lalanne C."/>
            <person name="Gautier V."/>
            <person name="Ament-Velasquez S.L."/>
            <person name="Kruys A."/>
            <person name="Hutchinson M.I."/>
            <person name="Powell A.J."/>
            <person name="Barry K."/>
            <person name="Miller A.N."/>
            <person name="Grigoriev I.V."/>
            <person name="Debuchy R."/>
            <person name="Gladieux P."/>
            <person name="Thoren M.H."/>
            <person name="Johannesson H."/>
        </authorList>
    </citation>
    <scope>NUCLEOTIDE SEQUENCE</scope>
    <source>
        <strain evidence="2">CBS 118394</strain>
    </source>
</reference>
<dbReference type="PANTHER" id="PTHR42060:SF1">
    <property type="entry name" value="NHL REPEAT-CONTAINING PROTEIN"/>
    <property type="match status" value="1"/>
</dbReference>
<proteinExistence type="predicted"/>
<sequence length="324" mass="33665">MRLSTYTSALVAAAATCISAAAVTRSVGSVRTVYTFPPNTFVENIAVRSNSNLLITASSADLYSINPKAASPNATVVHTFPNANGIFGITEVAHDVFAVLTGIWDFAITRAELGSLAVWTVNFNTATPKVKKLTGIANSTIFNGIVRHPYNPRLLLAADSAIGAVWRVDLLTGDYGIAFQSPLLAPTETGSLGINGLKAAGTNLYFTNSAQGFFGKVAVNSQGGQVGSIKIVSNSTTGIVFDDIALDKTGSKIGWIASHPAQVIGVADNGSQVVIEDTAKLLNPTSAAFGRGDLTQAKTLYVTNGGEFVGWDLVNGGIAAVVVR</sequence>
<dbReference type="PANTHER" id="PTHR42060">
    <property type="entry name" value="NHL REPEAT-CONTAINING PROTEIN-RELATED"/>
    <property type="match status" value="1"/>
</dbReference>
<reference evidence="2" key="1">
    <citation type="journal article" date="2023" name="Mol. Phylogenet. Evol.">
        <title>Genome-scale phylogeny and comparative genomics of the fungal order Sordariales.</title>
        <authorList>
            <person name="Hensen N."/>
            <person name="Bonometti L."/>
            <person name="Westerberg I."/>
            <person name="Brannstrom I.O."/>
            <person name="Guillou S."/>
            <person name="Cros-Aarteil S."/>
            <person name="Calhoun S."/>
            <person name="Haridas S."/>
            <person name="Kuo A."/>
            <person name="Mondo S."/>
            <person name="Pangilinan J."/>
            <person name="Riley R."/>
            <person name="LaButti K."/>
            <person name="Andreopoulos B."/>
            <person name="Lipzen A."/>
            <person name="Chen C."/>
            <person name="Yan M."/>
            <person name="Daum C."/>
            <person name="Ng V."/>
            <person name="Clum A."/>
            <person name="Steindorff A."/>
            <person name="Ohm R.A."/>
            <person name="Martin F."/>
            <person name="Silar P."/>
            <person name="Natvig D.O."/>
            <person name="Lalanne C."/>
            <person name="Gautier V."/>
            <person name="Ament-Velasquez S.L."/>
            <person name="Kruys A."/>
            <person name="Hutchinson M.I."/>
            <person name="Powell A.J."/>
            <person name="Barry K."/>
            <person name="Miller A.N."/>
            <person name="Grigoriev I.V."/>
            <person name="Debuchy R."/>
            <person name="Gladieux P."/>
            <person name="Hiltunen Thoren M."/>
            <person name="Johannesson H."/>
        </authorList>
    </citation>
    <scope>NUCLEOTIDE SEQUENCE</scope>
    <source>
        <strain evidence="2">CBS 118394</strain>
    </source>
</reference>
<dbReference type="Proteomes" id="UP001283341">
    <property type="component" value="Unassembled WGS sequence"/>
</dbReference>
<dbReference type="SUPFAM" id="SSF63829">
    <property type="entry name" value="Calcium-dependent phosphotriesterase"/>
    <property type="match status" value="1"/>
</dbReference>
<dbReference type="InterPro" id="IPR052998">
    <property type="entry name" value="Hetero-Diels-Alderase-like"/>
</dbReference>
<dbReference type="InterPro" id="IPR011042">
    <property type="entry name" value="6-blade_b-propeller_TolB-like"/>
</dbReference>
<evidence type="ECO:0000256" key="1">
    <source>
        <dbReference type="SAM" id="SignalP"/>
    </source>
</evidence>
<comment type="caution">
    <text evidence="2">The sequence shown here is derived from an EMBL/GenBank/DDBJ whole genome shotgun (WGS) entry which is preliminary data.</text>
</comment>
<gene>
    <name evidence="2" type="ORF">B0H66DRAFT_634403</name>
</gene>
<feature type="signal peptide" evidence="1">
    <location>
        <begin position="1"/>
        <end position="20"/>
    </location>
</feature>
<name>A0AAE0IQ93_9PEZI</name>
<keyword evidence="3" id="KW-1185">Reference proteome</keyword>
<accession>A0AAE0IQ93</accession>
<dbReference type="EMBL" id="JAUEDM010000001">
    <property type="protein sequence ID" value="KAK3329183.1"/>
    <property type="molecule type" value="Genomic_DNA"/>
</dbReference>
<organism evidence="2 3">
    <name type="scientific">Apodospora peruviana</name>
    <dbReference type="NCBI Taxonomy" id="516989"/>
    <lineage>
        <taxon>Eukaryota</taxon>
        <taxon>Fungi</taxon>
        <taxon>Dikarya</taxon>
        <taxon>Ascomycota</taxon>
        <taxon>Pezizomycotina</taxon>
        <taxon>Sordariomycetes</taxon>
        <taxon>Sordariomycetidae</taxon>
        <taxon>Sordariales</taxon>
        <taxon>Lasiosphaeriaceae</taxon>
        <taxon>Apodospora</taxon>
    </lineage>
</organism>
<evidence type="ECO:0000313" key="2">
    <source>
        <dbReference type="EMBL" id="KAK3329183.1"/>
    </source>
</evidence>
<feature type="chain" id="PRO_5042208399" evidence="1">
    <location>
        <begin position="21"/>
        <end position="324"/>
    </location>
</feature>
<dbReference type="Gene3D" id="2.120.10.30">
    <property type="entry name" value="TolB, C-terminal domain"/>
    <property type="match status" value="1"/>
</dbReference>
<dbReference type="AlphaFoldDB" id="A0AAE0IQ93"/>
<protein>
    <submittedName>
        <fullName evidence="2">Uncharacterized protein</fullName>
    </submittedName>
</protein>
<keyword evidence="1" id="KW-0732">Signal</keyword>